<reference evidence="2 3" key="1">
    <citation type="submission" date="2020-12" db="EMBL/GenBank/DDBJ databases">
        <title>Concerted genomic and epigenomic changes stabilize Arabidopsis allopolyploids.</title>
        <authorList>
            <person name="Chen Z."/>
        </authorList>
    </citation>
    <scope>NUCLEOTIDE SEQUENCE [LARGE SCALE GENOMIC DNA]</scope>
    <source>
        <strain evidence="2">As9502</strain>
        <tissue evidence="2">Leaf</tissue>
    </source>
</reference>
<accession>A0A8T1ZYJ5</accession>
<evidence type="ECO:0000313" key="2">
    <source>
        <dbReference type="EMBL" id="KAG7564536.1"/>
    </source>
</evidence>
<evidence type="ECO:0000313" key="3">
    <source>
        <dbReference type="Proteomes" id="UP000694251"/>
    </source>
</evidence>
<feature type="non-terminal residue" evidence="2">
    <location>
        <position position="452"/>
    </location>
</feature>
<sequence>MANQNFKIHALCLLTTLLQNLRPSISNLSPISTWVSFYKIQNSLPCAGDVISGIDWVSDSACCDQVPPQSRASFLSIRESVSPTLYWPQPKCYDVGFFPFSNGVRRFFTGTSLFPYNRVFVSQMNLSNSEIRNQFWIWDPGVIYCDSIVCVKKLRMHLVDHNRIEFSKVSTYIVTFWGHDLIRCLCNASARYTVESLHKISMGNCVNRHDFMTIRRHKSDFLNKNHFVEINVERVTGRKTAARESESCVKNSHTSWYRPAEDTFLCQIYNTPIHLNKRLERSHKNSLAPMLGEEEDGFVLLPFSNVNGLHQYWPSPSLQSVIFNNFNTSRNTSVLFGFKISVRSGLICDDDVDCVVGSNILQVASLTEVRVTMNMLLCQGLWSSLLRFRDLSESGKLILFVIMLKKITKSSFSIKTLVRKFWYHRVYISELLMDISGLKLRFAKRKFSHKLL</sequence>
<protein>
    <submittedName>
        <fullName evidence="2">Uncharacterized protein</fullName>
    </submittedName>
</protein>
<keyword evidence="3" id="KW-1185">Reference proteome</keyword>
<feature type="signal peptide" evidence="1">
    <location>
        <begin position="1"/>
        <end position="26"/>
    </location>
</feature>
<dbReference type="Proteomes" id="UP000694251">
    <property type="component" value="Chromosome 10"/>
</dbReference>
<proteinExistence type="predicted"/>
<comment type="caution">
    <text evidence="2">The sequence shown here is derived from an EMBL/GenBank/DDBJ whole genome shotgun (WGS) entry which is preliminary data.</text>
</comment>
<evidence type="ECO:0000256" key="1">
    <source>
        <dbReference type="SAM" id="SignalP"/>
    </source>
</evidence>
<name>A0A8T1ZYJ5_ARASU</name>
<dbReference type="AlphaFoldDB" id="A0A8T1ZYJ5"/>
<feature type="chain" id="PRO_5035832470" evidence="1">
    <location>
        <begin position="27"/>
        <end position="452"/>
    </location>
</feature>
<keyword evidence="1" id="KW-0732">Signal</keyword>
<dbReference type="EMBL" id="JAEFBJ010000010">
    <property type="protein sequence ID" value="KAG7564536.1"/>
    <property type="molecule type" value="Genomic_DNA"/>
</dbReference>
<gene>
    <name evidence="2" type="ORF">ISN44_As10g013000</name>
</gene>
<organism evidence="2 3">
    <name type="scientific">Arabidopsis suecica</name>
    <name type="common">Swedish thale-cress</name>
    <name type="synonym">Cardaminopsis suecica</name>
    <dbReference type="NCBI Taxonomy" id="45249"/>
    <lineage>
        <taxon>Eukaryota</taxon>
        <taxon>Viridiplantae</taxon>
        <taxon>Streptophyta</taxon>
        <taxon>Embryophyta</taxon>
        <taxon>Tracheophyta</taxon>
        <taxon>Spermatophyta</taxon>
        <taxon>Magnoliopsida</taxon>
        <taxon>eudicotyledons</taxon>
        <taxon>Gunneridae</taxon>
        <taxon>Pentapetalae</taxon>
        <taxon>rosids</taxon>
        <taxon>malvids</taxon>
        <taxon>Brassicales</taxon>
        <taxon>Brassicaceae</taxon>
        <taxon>Camelineae</taxon>
        <taxon>Arabidopsis</taxon>
    </lineage>
</organism>